<sequence length="56" mass="6167">MKFLKRFFREEDGPTSVEYAVMLAAILMACIAGIAAVGNQTNSMFENAKTELENHG</sequence>
<reference evidence="2 3" key="1">
    <citation type="submission" date="2019-03" db="EMBL/GenBank/DDBJ databases">
        <title>Deep-cultivation of Planctomycetes and their phenomic and genomic characterization uncovers novel biology.</title>
        <authorList>
            <person name="Wiegand S."/>
            <person name="Jogler M."/>
            <person name="Boedeker C."/>
            <person name="Pinto D."/>
            <person name="Vollmers J."/>
            <person name="Rivas-Marin E."/>
            <person name="Kohn T."/>
            <person name="Peeters S.H."/>
            <person name="Heuer A."/>
            <person name="Rast P."/>
            <person name="Oberbeckmann S."/>
            <person name="Bunk B."/>
            <person name="Jeske O."/>
            <person name="Meyerdierks A."/>
            <person name="Storesund J.E."/>
            <person name="Kallscheuer N."/>
            <person name="Luecker S."/>
            <person name="Lage O.M."/>
            <person name="Pohl T."/>
            <person name="Merkel B.J."/>
            <person name="Hornburger P."/>
            <person name="Mueller R.-W."/>
            <person name="Bruemmer F."/>
            <person name="Labrenz M."/>
            <person name="Spormann A.M."/>
            <person name="Op den Camp H."/>
            <person name="Overmann J."/>
            <person name="Amann R."/>
            <person name="Jetten M.S.M."/>
            <person name="Mascher T."/>
            <person name="Medema M.H."/>
            <person name="Devos D.P."/>
            <person name="Kaster A.-K."/>
            <person name="Ovreas L."/>
            <person name="Rohde M."/>
            <person name="Galperin M.Y."/>
            <person name="Jogler C."/>
        </authorList>
    </citation>
    <scope>NUCLEOTIDE SEQUENCE [LARGE SCALE GENOMIC DNA]</scope>
    <source>
        <strain evidence="2 3">V144</strain>
    </source>
</reference>
<dbReference type="AlphaFoldDB" id="A0A517VTU4"/>
<dbReference type="EMBL" id="CP037920">
    <property type="protein sequence ID" value="QDT96400.1"/>
    <property type="molecule type" value="Genomic_DNA"/>
</dbReference>
<accession>A0A517VTU4</accession>
<dbReference type="RefSeq" id="WP_144984442.1">
    <property type="nucleotide sequence ID" value="NZ_CP037920.1"/>
</dbReference>
<evidence type="ECO:0000313" key="2">
    <source>
        <dbReference type="EMBL" id="QDT96400.1"/>
    </source>
</evidence>
<gene>
    <name evidence="2" type="ORF">V144x_18550</name>
</gene>
<dbReference type="KEGG" id="gaw:V144x_18550"/>
<keyword evidence="1" id="KW-0472">Membrane</keyword>
<keyword evidence="1" id="KW-1133">Transmembrane helix</keyword>
<name>A0A517VTU4_9PLAN</name>
<dbReference type="PROSITE" id="PS51257">
    <property type="entry name" value="PROKAR_LIPOPROTEIN"/>
    <property type="match status" value="1"/>
</dbReference>
<dbReference type="Proteomes" id="UP000318704">
    <property type="component" value="Chromosome"/>
</dbReference>
<feature type="transmembrane region" description="Helical" evidence="1">
    <location>
        <begin position="20"/>
        <end position="39"/>
    </location>
</feature>
<evidence type="ECO:0000256" key="1">
    <source>
        <dbReference type="SAM" id="Phobius"/>
    </source>
</evidence>
<proteinExistence type="predicted"/>
<protein>
    <submittedName>
        <fullName evidence="2">Flp/Fap pilin component</fullName>
    </submittedName>
</protein>
<evidence type="ECO:0000313" key="3">
    <source>
        <dbReference type="Proteomes" id="UP000318704"/>
    </source>
</evidence>
<keyword evidence="1" id="KW-0812">Transmembrane</keyword>
<organism evidence="2 3">
    <name type="scientific">Gimesia aquarii</name>
    <dbReference type="NCBI Taxonomy" id="2527964"/>
    <lineage>
        <taxon>Bacteria</taxon>
        <taxon>Pseudomonadati</taxon>
        <taxon>Planctomycetota</taxon>
        <taxon>Planctomycetia</taxon>
        <taxon>Planctomycetales</taxon>
        <taxon>Planctomycetaceae</taxon>
        <taxon>Gimesia</taxon>
    </lineage>
</organism>